<dbReference type="PANTHER" id="PTHR43334:SF1">
    <property type="entry name" value="3-HYDROXYPROPIONATE--COA LIGASE [ADP-FORMING]"/>
    <property type="match status" value="1"/>
</dbReference>
<keyword evidence="1" id="KW-0436">Ligase</keyword>
<evidence type="ECO:0000256" key="2">
    <source>
        <dbReference type="ARBA" id="ARBA00022741"/>
    </source>
</evidence>
<dbReference type="InterPro" id="IPR051538">
    <property type="entry name" value="Acyl-CoA_Synth/Transferase"/>
</dbReference>
<dbReference type="Gene3D" id="3.40.50.261">
    <property type="entry name" value="Succinyl-CoA synthetase domains"/>
    <property type="match status" value="2"/>
</dbReference>
<dbReference type="SUPFAM" id="SSF51735">
    <property type="entry name" value="NAD(P)-binding Rossmann-fold domains"/>
    <property type="match status" value="1"/>
</dbReference>
<dbReference type="SUPFAM" id="SSF56059">
    <property type="entry name" value="Glutathione synthetase ATP-binding domain-like"/>
    <property type="match status" value="1"/>
</dbReference>
<evidence type="ECO:0000256" key="3">
    <source>
        <dbReference type="ARBA" id="ARBA00022840"/>
    </source>
</evidence>
<dbReference type="Gene3D" id="3.30.470.20">
    <property type="entry name" value="ATP-grasp fold, B domain"/>
    <property type="match status" value="1"/>
</dbReference>
<dbReference type="InterPro" id="IPR016102">
    <property type="entry name" value="Succinyl-CoA_synth-like"/>
</dbReference>
<reference evidence="5" key="1">
    <citation type="submission" date="2016-09" db="EMBL/GenBank/DDBJ databases">
        <authorList>
            <person name="Capua I."/>
            <person name="De Benedictis P."/>
            <person name="Joannis T."/>
            <person name="Lombin L.H."/>
            <person name="Cattoli G."/>
        </authorList>
    </citation>
    <scope>NUCLEOTIDE SEQUENCE</scope>
    <source>
        <strain evidence="5">B9</strain>
    </source>
</reference>
<dbReference type="SMART" id="SM00881">
    <property type="entry name" value="CoA_binding"/>
    <property type="match status" value="1"/>
</dbReference>
<dbReference type="Pfam" id="PF13380">
    <property type="entry name" value="CoA_binding_2"/>
    <property type="match status" value="1"/>
</dbReference>
<dbReference type="InterPro" id="IPR013815">
    <property type="entry name" value="ATP_grasp_subdomain_1"/>
</dbReference>
<dbReference type="Pfam" id="PF13549">
    <property type="entry name" value="ATP-grasp_5"/>
    <property type="match status" value="1"/>
</dbReference>
<keyword evidence="3" id="KW-0067">ATP-binding</keyword>
<organism evidence="5">
    <name type="scientific">Cupriavidus necator</name>
    <name type="common">Alcaligenes eutrophus</name>
    <name type="synonym">Ralstonia eutropha</name>
    <dbReference type="NCBI Taxonomy" id="106590"/>
    <lineage>
        <taxon>Bacteria</taxon>
        <taxon>Pseudomonadati</taxon>
        <taxon>Pseudomonadota</taxon>
        <taxon>Betaproteobacteria</taxon>
        <taxon>Burkholderiales</taxon>
        <taxon>Burkholderiaceae</taxon>
        <taxon>Cupriavidus</taxon>
    </lineage>
</organism>
<dbReference type="GO" id="GO:0016874">
    <property type="term" value="F:ligase activity"/>
    <property type="evidence" value="ECO:0007669"/>
    <property type="project" value="UniProtKB-KW"/>
</dbReference>
<protein>
    <recommendedName>
        <fullName evidence="4">CoA-binding domain-containing protein</fullName>
    </recommendedName>
</protein>
<dbReference type="Pfam" id="PF13607">
    <property type="entry name" value="Succ_CoA_lig"/>
    <property type="match status" value="1"/>
</dbReference>
<evidence type="ECO:0000256" key="1">
    <source>
        <dbReference type="ARBA" id="ARBA00022598"/>
    </source>
</evidence>
<evidence type="ECO:0000259" key="4">
    <source>
        <dbReference type="SMART" id="SM00881"/>
    </source>
</evidence>
<proteinExistence type="predicted"/>
<dbReference type="InterPro" id="IPR036291">
    <property type="entry name" value="NAD(P)-bd_dom_sf"/>
</dbReference>
<dbReference type="Gene3D" id="3.40.50.720">
    <property type="entry name" value="NAD(P)-binding Rossmann-like Domain"/>
    <property type="match status" value="1"/>
</dbReference>
<keyword evidence="2" id="KW-0547">Nucleotide-binding</keyword>
<dbReference type="GO" id="GO:0005524">
    <property type="term" value="F:ATP binding"/>
    <property type="evidence" value="ECO:0007669"/>
    <property type="project" value="UniProtKB-KW"/>
</dbReference>
<feature type="domain" description="CoA-binding" evidence="4">
    <location>
        <begin position="16"/>
        <end position="111"/>
    </location>
</feature>
<sequence length="696" mass="72033">MHTASHQPDHALAQALLAPRSLALFGASDDAAKTAGRPLKFLRAAGYEGKIYPVNPNRRTVQGETAYQSLAALPEVPEHVFILTPTDTVLDAVSECARLGVKVVTILASGFSEAGPEGAAREQALRELSRATGVRVLGPSSLGVINPEARLVLTANAAFAEPELPRGKVFVASHSGSMIGALVSRGKARGVGFAGLVSVGGEADLCVGEICAATLDDPGIEGYLLFLESLRHGDKLRAFAVEAARRGKQVIAYKLGRSAAAAEMAATHTGALAGEDDIADAFLKDLGIARVGVLEALLEAFPLARRIPLGAEGTPSRRVGVVTTTGGGAAMVVDQLGIRDVVVEPASPATLARLEAAGIAVSAGRVLDLTLAGTNYGVMKGALDIMFEAPEFDVVLAVVGSSARFQPQLAVKPIIDSAASRKPLAAMLVPDAPEALASLTEAGVPCFRSPEACADAIAAVLARRAPGVQPAPCVEPEGSARPLSEAPAYVVLDELGVAHAPAVTLPLAGRAGRLPFDFPVVAKVCSADIPHKTEVGGVVLGIQDADQLEGALVTLRQNLVERAPGKRCDEVLVQPMTRGLTEVLVGYRVDAEAGPIVMLAAGGIWAEVARDRSIRLAPVTVEVAREMIAEVKALKTVSGLRGKQRGDLEALARAVSALSQLAVKPGLRIAEAEVNPLMVLPEGEGVLAVDALVLKW</sequence>
<dbReference type="AlphaFoldDB" id="A0A1K0JP50"/>
<gene>
    <name evidence="5" type="ORF">CNECB9_3480018</name>
</gene>
<dbReference type="InterPro" id="IPR003781">
    <property type="entry name" value="CoA-bd"/>
</dbReference>
<dbReference type="SUPFAM" id="SSF52210">
    <property type="entry name" value="Succinyl-CoA synthetase domains"/>
    <property type="match status" value="2"/>
</dbReference>
<evidence type="ECO:0000313" key="5">
    <source>
        <dbReference type="EMBL" id="SCU76861.1"/>
    </source>
</evidence>
<dbReference type="RefSeq" id="WP_340526577.1">
    <property type="nucleotide sequence ID" value="NZ_FMSH01000277.1"/>
</dbReference>
<dbReference type="PANTHER" id="PTHR43334">
    <property type="entry name" value="ACETATE--COA LIGASE [ADP-FORMING]"/>
    <property type="match status" value="1"/>
</dbReference>
<dbReference type="EMBL" id="FMSH01000277">
    <property type="protein sequence ID" value="SCU76861.1"/>
    <property type="molecule type" value="Genomic_DNA"/>
</dbReference>
<dbReference type="InterPro" id="IPR032875">
    <property type="entry name" value="Succ_CoA_lig_flav_dom"/>
</dbReference>
<dbReference type="Gene3D" id="3.30.1490.20">
    <property type="entry name" value="ATP-grasp fold, A domain"/>
    <property type="match status" value="1"/>
</dbReference>
<accession>A0A1K0JP50</accession>
<name>A0A1K0JP50_CUPNE</name>